<evidence type="ECO:0000313" key="5">
    <source>
        <dbReference type="Proteomes" id="UP001527882"/>
    </source>
</evidence>
<protein>
    <submittedName>
        <fullName evidence="3">Aldo/keto reductase</fullName>
    </submittedName>
</protein>
<sequence length="265" mass="30390">MRQQSKLGLGGHTFIEQLGNDPEASFEEQCAIVSACLDQGIRLIDTTYYQERVALGKVLTELQRREEVQIMAWNFFKQPGKENDLVKPTPYEPHHIDIMLEELRTDYIDILVIHAQDDTEKQRRELELAKQWIAEGKVNKAAIGMLKLEHLQQLPDNHPVSYVLAPYNAFNQGALETFRKAKEMGLEVVALSPFIRGWKLDEIGEDKAKAAEILLRWVTGHELVDFVIVSMRKSDWVKANVEAVQSGPLDQEEEQKLNSWIERLA</sequence>
<comment type="caution">
    <text evidence="3">The sequence shown here is derived from an EMBL/GenBank/DDBJ whole genome shotgun (WGS) entry which is preliminary data.</text>
</comment>
<dbReference type="Proteomes" id="UP001527882">
    <property type="component" value="Unassembled WGS sequence"/>
</dbReference>
<dbReference type="InterPro" id="IPR023210">
    <property type="entry name" value="NADP_OxRdtase_dom"/>
</dbReference>
<dbReference type="InterPro" id="IPR050523">
    <property type="entry name" value="AKR_Detox_Biosynth"/>
</dbReference>
<dbReference type="RefSeq" id="WP_269884595.1">
    <property type="nucleotide sequence ID" value="NZ_JAQAGZ010000021.1"/>
</dbReference>
<name>A0ABT4QGT4_9BACL</name>
<proteinExistence type="predicted"/>
<dbReference type="SUPFAM" id="SSF51430">
    <property type="entry name" value="NAD(P)-linked oxidoreductase"/>
    <property type="match status" value="1"/>
</dbReference>
<dbReference type="PANTHER" id="PTHR43364:SF4">
    <property type="entry name" value="NAD(P)-LINKED OXIDOREDUCTASE SUPERFAMILY PROTEIN"/>
    <property type="match status" value="1"/>
</dbReference>
<dbReference type="EMBL" id="JAQAGZ010000021">
    <property type="protein sequence ID" value="MCZ8516128.1"/>
    <property type="molecule type" value="Genomic_DNA"/>
</dbReference>
<feature type="domain" description="NADP-dependent oxidoreductase" evidence="2">
    <location>
        <begin position="7"/>
        <end position="202"/>
    </location>
</feature>
<dbReference type="PANTHER" id="PTHR43364">
    <property type="entry name" value="NADH-SPECIFIC METHYLGLYOXAL REDUCTASE-RELATED"/>
    <property type="match status" value="1"/>
</dbReference>
<keyword evidence="1" id="KW-0560">Oxidoreductase</keyword>
<dbReference type="InterPro" id="IPR036812">
    <property type="entry name" value="NAD(P)_OxRdtase_dom_sf"/>
</dbReference>
<evidence type="ECO:0000256" key="1">
    <source>
        <dbReference type="ARBA" id="ARBA00023002"/>
    </source>
</evidence>
<dbReference type="Gene3D" id="3.20.20.100">
    <property type="entry name" value="NADP-dependent oxidoreductase domain"/>
    <property type="match status" value="1"/>
</dbReference>
<reference evidence="3 5" key="1">
    <citation type="submission" date="2022-12" db="EMBL/GenBank/DDBJ databases">
        <title>Draft genome sequence of Paenibacillus sp. dW9.</title>
        <authorList>
            <person name="Choi E.-W."/>
            <person name="Kim D.-U."/>
        </authorList>
    </citation>
    <scope>NUCLEOTIDE SEQUENCE [LARGE SCALE GENOMIC DNA]</scope>
    <source>
        <strain evidence="5">dW9</strain>
        <strain evidence="3">DW9</strain>
    </source>
</reference>
<organism evidence="3 5">
    <name type="scientific">Paenibacillus gyeongsangnamensis</name>
    <dbReference type="NCBI Taxonomy" id="3388067"/>
    <lineage>
        <taxon>Bacteria</taxon>
        <taxon>Bacillati</taxon>
        <taxon>Bacillota</taxon>
        <taxon>Bacilli</taxon>
        <taxon>Bacillales</taxon>
        <taxon>Paenibacillaceae</taxon>
        <taxon>Paenibacillus</taxon>
    </lineage>
</organism>
<gene>
    <name evidence="3" type="ORF">O9H85_27405</name>
    <name evidence="4" type="ORF">O9H85_27750</name>
</gene>
<keyword evidence="5" id="KW-1185">Reference proteome</keyword>
<evidence type="ECO:0000313" key="4">
    <source>
        <dbReference type="EMBL" id="MCZ8516128.1"/>
    </source>
</evidence>
<evidence type="ECO:0000259" key="2">
    <source>
        <dbReference type="Pfam" id="PF00248"/>
    </source>
</evidence>
<accession>A0ABT4QGT4</accession>
<dbReference type="EMBL" id="JAQAGZ010000021">
    <property type="protein sequence ID" value="MCZ8516062.1"/>
    <property type="molecule type" value="Genomic_DNA"/>
</dbReference>
<dbReference type="Pfam" id="PF00248">
    <property type="entry name" value="Aldo_ket_red"/>
    <property type="match status" value="1"/>
</dbReference>
<evidence type="ECO:0000313" key="3">
    <source>
        <dbReference type="EMBL" id="MCZ8516062.1"/>
    </source>
</evidence>